<dbReference type="EMBL" id="BROD01000001">
    <property type="protein sequence ID" value="GKX66647.1"/>
    <property type="molecule type" value="Genomic_DNA"/>
</dbReference>
<sequence length="287" mass="33619">MNYYYDNILNSANYIEENLTNDINISDIVERAGFSKFHFLRIFRAISGYTINDYIKRRRMTEAAKLLISTNMRIIDIAILYVYSSQEAFTRAFKDVYNVTPNYYRTNKISYCNLNQLTLSEEILKSKGDNEFIEPIIVEKDSFTLVGLEYEGKNSKHEVPKLWNQLYENMGDIERNVSNQACYGLELYDEISEENGCFKYIAGFEINSYSADIKADKKIVKIEKSKYAVFPIKAIIDNIPKTISKIYSVFLPQTGLKIKCNYDFEYYDDNFIPNSNESFLYFYIPIE</sequence>
<reference evidence="1" key="1">
    <citation type="journal article" date="2025" name="Int. J. Syst. Evol. Microbiol.">
        <title>Inconstantimicrobium mannanitabidum sp. nov., a novel member of the family Clostridiaceae isolated from anoxic soil under the treatment of reductive soil disinfestation.</title>
        <authorList>
            <person name="Ueki A."/>
            <person name="Tonouchi A."/>
            <person name="Honma S."/>
            <person name="Kaku N."/>
            <person name="Ueki K."/>
        </authorList>
    </citation>
    <scope>NUCLEOTIDE SEQUENCE</scope>
    <source>
        <strain evidence="1">TW13</strain>
    </source>
</reference>
<keyword evidence="2" id="KW-1185">Reference proteome</keyword>
<protein>
    <submittedName>
        <fullName evidence="1">AraC family transcriptional regulator</fullName>
    </submittedName>
</protein>
<gene>
    <name evidence="1" type="ORF">rsdtw13_19050</name>
</gene>
<dbReference type="Proteomes" id="UP001058074">
    <property type="component" value="Unassembled WGS sequence"/>
</dbReference>
<name>A0ACB5RCX1_9CLOT</name>
<evidence type="ECO:0000313" key="1">
    <source>
        <dbReference type="EMBL" id="GKX66647.1"/>
    </source>
</evidence>
<accession>A0ACB5RCX1</accession>
<proteinExistence type="predicted"/>
<organism evidence="1 2">
    <name type="scientific">Inconstantimicrobium mannanitabidum</name>
    <dbReference type="NCBI Taxonomy" id="1604901"/>
    <lineage>
        <taxon>Bacteria</taxon>
        <taxon>Bacillati</taxon>
        <taxon>Bacillota</taxon>
        <taxon>Clostridia</taxon>
        <taxon>Eubacteriales</taxon>
        <taxon>Clostridiaceae</taxon>
        <taxon>Inconstantimicrobium</taxon>
    </lineage>
</organism>
<evidence type="ECO:0000313" key="2">
    <source>
        <dbReference type="Proteomes" id="UP001058074"/>
    </source>
</evidence>
<comment type="caution">
    <text evidence="1">The sequence shown here is derived from an EMBL/GenBank/DDBJ whole genome shotgun (WGS) entry which is preliminary data.</text>
</comment>